<dbReference type="AlphaFoldDB" id="G9EIQ7"/>
<sequence length="124" mass="14433">MANLLQTESTLTDRYQTTIPDAVRKALHLNKRDKILYTVQPDGHVFLSKIEENQDDPIIDNFLEFIAEDIRNNPQHLTSINQTLFNRIESLVNGVEFDLNEMLLDDEEKEESLKIEDKTFGRTL</sequence>
<dbReference type="GO" id="GO:0003700">
    <property type="term" value="F:DNA-binding transcription factor activity"/>
    <property type="evidence" value="ECO:0007669"/>
    <property type="project" value="InterPro"/>
</dbReference>
<feature type="domain" description="SpoVT-AbrB" evidence="1">
    <location>
        <begin position="9"/>
        <end position="55"/>
    </location>
</feature>
<proteinExistence type="predicted"/>
<name>G9EIQ7_9GAMM</name>
<dbReference type="EMBL" id="JH413793">
    <property type="protein sequence ID" value="EHL32825.1"/>
    <property type="molecule type" value="Genomic_DNA"/>
</dbReference>
<dbReference type="InterPro" id="IPR007159">
    <property type="entry name" value="SpoVT-AbrB_dom"/>
</dbReference>
<dbReference type="eggNOG" id="COG2002">
    <property type="taxonomic scope" value="Bacteria"/>
</dbReference>
<dbReference type="STRING" id="658187.LDG_5063"/>
<dbReference type="OrthoDB" id="426345at2"/>
<dbReference type="GO" id="GO:0097351">
    <property type="term" value="F:toxin sequestering activity"/>
    <property type="evidence" value="ECO:0007669"/>
    <property type="project" value="InterPro"/>
</dbReference>
<organism evidence="2 3">
    <name type="scientific">Legionella drancourtii LLAP12</name>
    <dbReference type="NCBI Taxonomy" id="658187"/>
    <lineage>
        <taxon>Bacteria</taxon>
        <taxon>Pseudomonadati</taxon>
        <taxon>Pseudomonadota</taxon>
        <taxon>Gammaproteobacteria</taxon>
        <taxon>Legionellales</taxon>
        <taxon>Legionellaceae</taxon>
        <taxon>Legionella</taxon>
    </lineage>
</organism>
<dbReference type="HOGENOM" id="CLU_143957_0_0_6"/>
<gene>
    <name evidence="2" type="ORF">LDG_5063</name>
</gene>
<dbReference type="GO" id="GO:0001558">
    <property type="term" value="P:regulation of cell growth"/>
    <property type="evidence" value="ECO:0007669"/>
    <property type="project" value="InterPro"/>
</dbReference>
<dbReference type="Proteomes" id="UP000002770">
    <property type="component" value="Unassembled WGS sequence"/>
</dbReference>
<protein>
    <recommendedName>
        <fullName evidence="1">SpoVT-AbrB domain-containing protein</fullName>
    </recommendedName>
</protein>
<accession>G9EIQ7</accession>
<evidence type="ECO:0000259" key="1">
    <source>
        <dbReference type="SMART" id="SM00966"/>
    </source>
</evidence>
<dbReference type="Pfam" id="PF15937">
    <property type="entry name" value="PrlF_antitoxin"/>
    <property type="match status" value="1"/>
</dbReference>
<dbReference type="FunCoup" id="G9EIQ7">
    <property type="interactions" value="18"/>
</dbReference>
<dbReference type="InterPro" id="IPR037914">
    <property type="entry name" value="SpoVT-AbrB_sf"/>
</dbReference>
<evidence type="ECO:0000313" key="3">
    <source>
        <dbReference type="Proteomes" id="UP000002770"/>
    </source>
</evidence>
<keyword evidence="3" id="KW-1185">Reference proteome</keyword>
<evidence type="ECO:0000313" key="2">
    <source>
        <dbReference type="EMBL" id="EHL32825.1"/>
    </source>
</evidence>
<dbReference type="Gene3D" id="2.10.260.10">
    <property type="match status" value="1"/>
</dbReference>
<reference evidence="2 3" key="1">
    <citation type="journal article" date="2011" name="BMC Genomics">
        <title>Insight into cross-talk between intra-amoebal pathogens.</title>
        <authorList>
            <person name="Gimenez G."/>
            <person name="Bertelli C."/>
            <person name="Moliner C."/>
            <person name="Robert C."/>
            <person name="Raoult D."/>
            <person name="Fournier P.E."/>
            <person name="Greub G."/>
        </authorList>
    </citation>
    <scope>NUCLEOTIDE SEQUENCE [LARGE SCALE GENOMIC DNA]</scope>
    <source>
        <strain evidence="2 3">LLAP12</strain>
    </source>
</reference>
<dbReference type="GO" id="GO:0003677">
    <property type="term" value="F:DNA binding"/>
    <property type="evidence" value="ECO:0007669"/>
    <property type="project" value="InterPro"/>
</dbReference>
<dbReference type="InParanoid" id="G9EIQ7"/>
<dbReference type="NCBIfam" id="NF007429">
    <property type="entry name" value="PRK09974.1"/>
    <property type="match status" value="1"/>
</dbReference>
<dbReference type="InterPro" id="IPR031848">
    <property type="entry name" value="PrlF_antitoxin"/>
</dbReference>
<dbReference type="SMART" id="SM00966">
    <property type="entry name" value="SpoVT_AbrB"/>
    <property type="match status" value="1"/>
</dbReference>
<dbReference type="SUPFAM" id="SSF89447">
    <property type="entry name" value="AbrB/MazE/MraZ-like"/>
    <property type="match status" value="1"/>
</dbReference>
<dbReference type="RefSeq" id="WP_006869054.1">
    <property type="nucleotide sequence ID" value="NZ_JH413793.1"/>
</dbReference>